<accession>A0ABP1FU82</accession>
<evidence type="ECO:0000313" key="1">
    <source>
        <dbReference type="EMBL" id="CAL5223449.1"/>
    </source>
</evidence>
<organism evidence="1 2">
    <name type="scientific">Coccomyxa viridis</name>
    <dbReference type="NCBI Taxonomy" id="1274662"/>
    <lineage>
        <taxon>Eukaryota</taxon>
        <taxon>Viridiplantae</taxon>
        <taxon>Chlorophyta</taxon>
        <taxon>core chlorophytes</taxon>
        <taxon>Trebouxiophyceae</taxon>
        <taxon>Trebouxiophyceae incertae sedis</taxon>
        <taxon>Coccomyxaceae</taxon>
        <taxon>Coccomyxa</taxon>
    </lineage>
</organism>
<keyword evidence="2" id="KW-1185">Reference proteome</keyword>
<name>A0ABP1FU82_9CHLO</name>
<comment type="caution">
    <text evidence="1">The sequence shown here is derived from an EMBL/GenBank/DDBJ whole genome shotgun (WGS) entry which is preliminary data.</text>
</comment>
<evidence type="ECO:0000313" key="2">
    <source>
        <dbReference type="Proteomes" id="UP001497392"/>
    </source>
</evidence>
<protein>
    <submittedName>
        <fullName evidence="1">G5968 protein</fullName>
    </submittedName>
</protein>
<proteinExistence type="predicted"/>
<gene>
    <name evidence="1" type="primary">g5968</name>
    <name evidence="1" type="ORF">VP750_LOCUS5108</name>
</gene>
<sequence length="105" mass="11425">MSAPGHRLCRGICRANLGSSGLPSPAQSRAATPEKLQAHVPVLDTPPGAMQDLATAAEDSSPPRLKRKATLRELAEQFRGHGRKQAKWAPIPIYWVKDRQPGYCT</sequence>
<dbReference type="Proteomes" id="UP001497392">
    <property type="component" value="Unassembled WGS sequence"/>
</dbReference>
<dbReference type="EMBL" id="CAXHTA020000008">
    <property type="protein sequence ID" value="CAL5223449.1"/>
    <property type="molecule type" value="Genomic_DNA"/>
</dbReference>
<reference evidence="1 2" key="1">
    <citation type="submission" date="2024-06" db="EMBL/GenBank/DDBJ databases">
        <authorList>
            <person name="Kraege A."/>
            <person name="Thomma B."/>
        </authorList>
    </citation>
    <scope>NUCLEOTIDE SEQUENCE [LARGE SCALE GENOMIC DNA]</scope>
</reference>